<proteinExistence type="predicted"/>
<sequence length="207" mass="23803">MRFVYLFLLLISSNLVLAQAGPIKITETKSKNRIAFFAENRTFTPYDVLFDVKGSNFRQSATKPRWIHVPSAAKVHLKTIILFRDKQPVYTKNLKVNDSLSKRALKKEYEVLDIPPPKITPKKQITVYTKTGCSQCDSIVSKLDAKHYIYRAVSLDEKPEVKQQLGRFLAKSEMEMDTLTQPIISLGGRLYTWIGSYEQLLEELEKD</sequence>
<comment type="caution">
    <text evidence="3">The sequence shown here is derived from an EMBL/GenBank/DDBJ whole genome shotgun (WGS) entry which is preliminary data.</text>
</comment>
<dbReference type="InterPro" id="IPR002109">
    <property type="entry name" value="Glutaredoxin"/>
</dbReference>
<evidence type="ECO:0000313" key="3">
    <source>
        <dbReference type="EMBL" id="MCL6273391.1"/>
    </source>
</evidence>
<feature type="chain" id="PRO_5045445903" description="Glutaredoxin domain-containing protein" evidence="1">
    <location>
        <begin position="19"/>
        <end position="207"/>
    </location>
</feature>
<name>A0ABT0PQ30_9FLAO</name>
<reference evidence="3 4" key="1">
    <citation type="submission" date="2022-05" db="EMBL/GenBank/DDBJ databases">
        <authorList>
            <person name="Park J.-S."/>
        </authorList>
    </citation>
    <scope>NUCLEOTIDE SEQUENCE [LARGE SCALE GENOMIC DNA]</scope>
    <source>
        <strain evidence="3 4">2012CJ35-5</strain>
    </source>
</reference>
<evidence type="ECO:0000313" key="4">
    <source>
        <dbReference type="Proteomes" id="UP001203607"/>
    </source>
</evidence>
<dbReference type="Proteomes" id="UP001203607">
    <property type="component" value="Unassembled WGS sequence"/>
</dbReference>
<evidence type="ECO:0000256" key="1">
    <source>
        <dbReference type="SAM" id="SignalP"/>
    </source>
</evidence>
<dbReference type="PROSITE" id="PS51354">
    <property type="entry name" value="GLUTAREDOXIN_2"/>
    <property type="match status" value="1"/>
</dbReference>
<dbReference type="InterPro" id="IPR036249">
    <property type="entry name" value="Thioredoxin-like_sf"/>
</dbReference>
<evidence type="ECO:0000259" key="2">
    <source>
        <dbReference type="Pfam" id="PF00462"/>
    </source>
</evidence>
<organism evidence="3 4">
    <name type="scientific">Flagellimonas spongiicola</name>
    <dbReference type="NCBI Taxonomy" id="2942208"/>
    <lineage>
        <taxon>Bacteria</taxon>
        <taxon>Pseudomonadati</taxon>
        <taxon>Bacteroidota</taxon>
        <taxon>Flavobacteriia</taxon>
        <taxon>Flavobacteriales</taxon>
        <taxon>Flavobacteriaceae</taxon>
        <taxon>Flagellimonas</taxon>
    </lineage>
</organism>
<keyword evidence="4" id="KW-1185">Reference proteome</keyword>
<feature type="signal peptide" evidence="1">
    <location>
        <begin position="1"/>
        <end position="18"/>
    </location>
</feature>
<accession>A0ABT0PQ30</accession>
<protein>
    <recommendedName>
        <fullName evidence="2">Glutaredoxin domain-containing protein</fullName>
    </recommendedName>
</protein>
<dbReference type="Gene3D" id="3.40.30.10">
    <property type="entry name" value="Glutaredoxin"/>
    <property type="match status" value="1"/>
</dbReference>
<dbReference type="SUPFAM" id="SSF52833">
    <property type="entry name" value="Thioredoxin-like"/>
    <property type="match status" value="1"/>
</dbReference>
<gene>
    <name evidence="3" type="ORF">M3P19_05180</name>
</gene>
<feature type="domain" description="Glutaredoxin" evidence="2">
    <location>
        <begin position="125"/>
        <end position="169"/>
    </location>
</feature>
<dbReference type="RefSeq" id="WP_249656568.1">
    <property type="nucleotide sequence ID" value="NZ_JAMFMA010000001.1"/>
</dbReference>
<keyword evidence="1" id="KW-0732">Signal</keyword>
<dbReference type="EMBL" id="JAMFMA010000001">
    <property type="protein sequence ID" value="MCL6273391.1"/>
    <property type="molecule type" value="Genomic_DNA"/>
</dbReference>
<dbReference type="Pfam" id="PF00462">
    <property type="entry name" value="Glutaredoxin"/>
    <property type="match status" value="1"/>
</dbReference>